<protein>
    <recommendedName>
        <fullName evidence="6">Acyl-CoA dehydrogenase/oxidase C-terminal domain-containing protein</fullName>
    </recommendedName>
</protein>
<dbReference type="InterPro" id="IPR009075">
    <property type="entry name" value="AcylCo_DH/oxidase_C"/>
</dbReference>
<dbReference type="SUPFAM" id="SSF56645">
    <property type="entry name" value="Acyl-CoA dehydrogenase NM domain-like"/>
    <property type="match status" value="1"/>
</dbReference>
<name>A0A383E182_9ZZZZ</name>
<feature type="domain" description="Acyl-CoA dehydrogenase/oxidase C-terminal" evidence="6">
    <location>
        <begin position="49"/>
        <end position="191"/>
    </location>
</feature>
<dbReference type="Gene3D" id="1.20.140.10">
    <property type="entry name" value="Butyryl-CoA Dehydrogenase, subunit A, domain 3"/>
    <property type="match status" value="1"/>
</dbReference>
<dbReference type="Pfam" id="PF00441">
    <property type="entry name" value="Acyl-CoA_dh_1"/>
    <property type="match status" value="1"/>
</dbReference>
<keyword evidence="4" id="KW-0274">FAD</keyword>
<dbReference type="InterPro" id="IPR009100">
    <property type="entry name" value="AcylCoA_DH/oxidase_NM_dom_sf"/>
</dbReference>
<evidence type="ECO:0000313" key="7">
    <source>
        <dbReference type="EMBL" id="SVE50324.1"/>
    </source>
</evidence>
<evidence type="ECO:0000256" key="1">
    <source>
        <dbReference type="ARBA" id="ARBA00001974"/>
    </source>
</evidence>
<keyword evidence="5" id="KW-0560">Oxidoreductase</keyword>
<organism evidence="7">
    <name type="scientific">marine metagenome</name>
    <dbReference type="NCBI Taxonomy" id="408172"/>
    <lineage>
        <taxon>unclassified sequences</taxon>
        <taxon>metagenomes</taxon>
        <taxon>ecological metagenomes</taxon>
    </lineage>
</organism>
<evidence type="ECO:0000256" key="4">
    <source>
        <dbReference type="ARBA" id="ARBA00022827"/>
    </source>
</evidence>
<dbReference type="Gene3D" id="2.40.110.10">
    <property type="entry name" value="Butyryl-CoA Dehydrogenase, subunit A, domain 2"/>
    <property type="match status" value="1"/>
</dbReference>
<evidence type="ECO:0000256" key="2">
    <source>
        <dbReference type="ARBA" id="ARBA00009347"/>
    </source>
</evidence>
<gene>
    <name evidence="7" type="ORF">METZ01_LOCUS503178</name>
</gene>
<dbReference type="PANTHER" id="PTHR43884">
    <property type="entry name" value="ACYL-COA DEHYDROGENASE"/>
    <property type="match status" value="1"/>
</dbReference>
<dbReference type="SUPFAM" id="SSF47203">
    <property type="entry name" value="Acyl-CoA dehydrogenase C-terminal domain-like"/>
    <property type="match status" value="1"/>
</dbReference>
<dbReference type="GO" id="GO:0003995">
    <property type="term" value="F:acyl-CoA dehydrogenase activity"/>
    <property type="evidence" value="ECO:0007669"/>
    <property type="project" value="InterPro"/>
</dbReference>
<comment type="similarity">
    <text evidence="2">Belongs to the acyl-CoA dehydrogenase family.</text>
</comment>
<accession>A0A383E182</accession>
<dbReference type="PANTHER" id="PTHR43884:SF19">
    <property type="entry name" value="ACYL-COA DEHYDROGENASE FADE4-RELATED"/>
    <property type="match status" value="1"/>
</dbReference>
<dbReference type="InterPro" id="IPR036250">
    <property type="entry name" value="AcylCo_DH-like_C"/>
</dbReference>
<dbReference type="InterPro" id="IPR046373">
    <property type="entry name" value="Acyl-CoA_Oxase/DH_mid-dom_sf"/>
</dbReference>
<evidence type="ECO:0000256" key="3">
    <source>
        <dbReference type="ARBA" id="ARBA00022630"/>
    </source>
</evidence>
<dbReference type="FunFam" id="1.20.140.10:FF:000001">
    <property type="entry name" value="Acyl-CoA dehydrogenase"/>
    <property type="match status" value="1"/>
</dbReference>
<proteinExistence type="inferred from homology"/>
<evidence type="ECO:0000259" key="6">
    <source>
        <dbReference type="Pfam" id="PF00441"/>
    </source>
</evidence>
<dbReference type="InterPro" id="IPR006089">
    <property type="entry name" value="Acyl-CoA_DH_CS"/>
</dbReference>
<reference evidence="7" key="1">
    <citation type="submission" date="2018-05" db="EMBL/GenBank/DDBJ databases">
        <authorList>
            <person name="Lanie J.A."/>
            <person name="Ng W.-L."/>
            <person name="Kazmierczak K.M."/>
            <person name="Andrzejewski T.M."/>
            <person name="Davidsen T.M."/>
            <person name="Wayne K.J."/>
            <person name="Tettelin H."/>
            <person name="Glass J.I."/>
            <person name="Rusch D."/>
            <person name="Podicherti R."/>
            <person name="Tsui H.-C.T."/>
            <person name="Winkler M.E."/>
        </authorList>
    </citation>
    <scope>NUCLEOTIDE SEQUENCE</scope>
</reference>
<evidence type="ECO:0000256" key="5">
    <source>
        <dbReference type="ARBA" id="ARBA00023002"/>
    </source>
</evidence>
<dbReference type="PROSITE" id="PS00073">
    <property type="entry name" value="ACYL_COA_DH_2"/>
    <property type="match status" value="1"/>
</dbReference>
<dbReference type="AlphaFoldDB" id="A0A383E182"/>
<keyword evidence="3" id="KW-0285">Flavoprotein</keyword>
<dbReference type="EMBL" id="UINC01221830">
    <property type="protein sequence ID" value="SVE50324.1"/>
    <property type="molecule type" value="Genomic_DNA"/>
</dbReference>
<dbReference type="GO" id="GO:0005886">
    <property type="term" value="C:plasma membrane"/>
    <property type="evidence" value="ECO:0007669"/>
    <property type="project" value="TreeGrafter"/>
</dbReference>
<sequence>DRTGITRTDLKGLLGNRASHIAEIEFENVIIPKENLLGSLDYGMNKTVSVALDIGRYNTAWAGVALAQACLEEMVSYARTRSQFGKKIRTYQLIQKMIGDAYTNIHAAKALALKAGELRKKNDPNYANETTMAKYFSSRIAMQVAGDAVQIHGGNGYYSNFPVERYFREAKALEIIEGTSQVLVQIIAKHALMNIG</sequence>
<comment type="cofactor">
    <cofactor evidence="1">
        <name>FAD</name>
        <dbReference type="ChEBI" id="CHEBI:57692"/>
    </cofactor>
</comment>
<feature type="non-terminal residue" evidence="7">
    <location>
        <position position="1"/>
    </location>
</feature>